<dbReference type="InterPro" id="IPR050641">
    <property type="entry name" value="RIFMO-like"/>
</dbReference>
<dbReference type="GO" id="GO:0071949">
    <property type="term" value="F:FAD binding"/>
    <property type="evidence" value="ECO:0007669"/>
    <property type="project" value="InterPro"/>
</dbReference>
<evidence type="ECO:0000259" key="4">
    <source>
        <dbReference type="Pfam" id="PF01494"/>
    </source>
</evidence>
<dbReference type="KEGG" id="sgu:SGLAU_26335"/>
<dbReference type="Proteomes" id="UP000029482">
    <property type="component" value="Chromosome"/>
</dbReference>
<evidence type="ECO:0000313" key="5">
    <source>
        <dbReference type="EMBL" id="AIS01205.1"/>
    </source>
</evidence>
<keyword evidence="2" id="KW-0285">Flavoprotein</keyword>
<dbReference type="GO" id="GO:0016709">
    <property type="term" value="F:oxidoreductase activity, acting on paired donors, with incorporation or reduction of molecular oxygen, NAD(P)H as one donor, and incorporation of one atom of oxygen"/>
    <property type="evidence" value="ECO:0007669"/>
    <property type="project" value="UniProtKB-ARBA"/>
</dbReference>
<dbReference type="InterPro" id="IPR036188">
    <property type="entry name" value="FAD/NAD-bd_sf"/>
</dbReference>
<accession>A0A089XJ24</accession>
<proteinExistence type="predicted"/>
<dbReference type="AlphaFoldDB" id="A0A089XJ24"/>
<protein>
    <submittedName>
        <fullName evidence="5">Tetracenomycin polyketide synthesis hydroxylase TcmG</fullName>
        <ecNumber evidence="5">1.14.13.-</ecNumber>
    </submittedName>
</protein>
<dbReference type="EC" id="1.14.13.-" evidence="5"/>
<evidence type="ECO:0000313" key="6">
    <source>
        <dbReference type="Proteomes" id="UP000029482"/>
    </source>
</evidence>
<comment type="cofactor">
    <cofactor evidence="1">
        <name>FAD</name>
        <dbReference type="ChEBI" id="CHEBI:57692"/>
    </cofactor>
</comment>
<reference evidence="6" key="1">
    <citation type="journal article" date="2015" name="J. Biotechnol.">
        <title>Complete genome sequence of the actinobacterium Streptomyces glaucescens GLA.O (DSM 40922) consisting of a linear chromosome and one linear plasmid.</title>
        <authorList>
            <person name="Ortseifen V."/>
            <person name="Winkler A."/>
            <person name="Albersmeier A."/>
            <person name="Wendler S."/>
            <person name="Puhler A."/>
            <person name="Kalinowski J."/>
            <person name="Ruckert C."/>
        </authorList>
    </citation>
    <scope>NUCLEOTIDE SEQUENCE [LARGE SCALE GENOMIC DNA]</scope>
    <source>
        <strain evidence="6">DSM 40922 / GLA O</strain>
    </source>
</reference>
<gene>
    <name evidence="5" type="primary">tcmG</name>
    <name evidence="5" type="ORF">SGLAU_26335</name>
</gene>
<dbReference type="SUPFAM" id="SSF51905">
    <property type="entry name" value="FAD/NAD(P)-binding domain"/>
    <property type="match status" value="1"/>
</dbReference>
<evidence type="ECO:0000256" key="1">
    <source>
        <dbReference type="ARBA" id="ARBA00001974"/>
    </source>
</evidence>
<feature type="domain" description="FAD-binding" evidence="4">
    <location>
        <begin position="2"/>
        <end position="347"/>
    </location>
</feature>
<keyword evidence="6" id="KW-1185">Reference proteome</keyword>
<dbReference type="Gene3D" id="3.30.9.10">
    <property type="entry name" value="D-Amino Acid Oxidase, subunit A, domain 2"/>
    <property type="match status" value="1"/>
</dbReference>
<dbReference type="Pfam" id="PF01494">
    <property type="entry name" value="FAD_binding_3"/>
    <property type="match status" value="1"/>
</dbReference>
<keyword evidence="3" id="KW-0274">FAD</keyword>
<evidence type="ECO:0000256" key="2">
    <source>
        <dbReference type="ARBA" id="ARBA00022630"/>
    </source>
</evidence>
<dbReference type="Gene3D" id="3.40.30.120">
    <property type="match status" value="1"/>
</dbReference>
<name>A0A089XJ24_STRGA</name>
<dbReference type="Pfam" id="PF21274">
    <property type="entry name" value="Rng_hyd_C"/>
    <property type="match status" value="1"/>
</dbReference>
<dbReference type="EMBL" id="CP009438">
    <property type="protein sequence ID" value="AIS01205.1"/>
    <property type="molecule type" value="Genomic_DNA"/>
</dbReference>
<dbReference type="InterPro" id="IPR002938">
    <property type="entry name" value="FAD-bd"/>
</dbReference>
<dbReference type="HOGENOM" id="CLU_009665_14_2_11"/>
<keyword evidence="5" id="KW-0560">Oxidoreductase</keyword>
<evidence type="ECO:0000256" key="3">
    <source>
        <dbReference type="ARBA" id="ARBA00022827"/>
    </source>
</evidence>
<sequence length="528" mass="57267">MEKHRGTTVLTRASGISSRTMELLRGVGLERTVIERGPKLVEGARWRELGQPADQIPWVVIRANGLHDLENAVTVEEPSLDVGHLSPTRPYWCGQDRLEPILRDEAVRRGARIDFNTRMEAFTADESGVTATIVDQATGEQSTVRARYLIAADGVRSPVRETLGITRTGHGTIGNAMSVLFKADLRDTVKGRRFVICYLPNPDEPGVLQLPEVPAVLQLFDEDRWIFGFFFDPRETSPEQFTDERCAQIIRTATGLPGLPVEVQMARPWEMSHNSARSYRSGRVFLAGDAAHVHPPAGAFGANGGIQDAHNLAWKLAAVLKGTAGDALLDTYEQERLPIGAAVADQAWIRHTWRLNDSEELRRALRESTLVATGYRYTSDAVLGAAYPEPIPAAHDLTGRPGYRVPHVWLGRGGERVSTVDLGGDAFVVLAGPDGGEWQAAADKVAQDLGVPVHCHPVGGDGQLTDPDGAFLGTTGLTRNGALLIRPDGFVAWRAEYLPEDAAGELRSALERILARTSGTPGGTALEG</sequence>
<dbReference type="PANTHER" id="PTHR43004">
    <property type="entry name" value="TRK SYSTEM POTASSIUM UPTAKE PROTEIN"/>
    <property type="match status" value="1"/>
</dbReference>
<dbReference type="Gene3D" id="3.50.50.60">
    <property type="entry name" value="FAD/NAD(P)-binding domain"/>
    <property type="match status" value="1"/>
</dbReference>
<organism evidence="5 6">
    <name type="scientific">Streptomyces glaucescens</name>
    <dbReference type="NCBI Taxonomy" id="1907"/>
    <lineage>
        <taxon>Bacteria</taxon>
        <taxon>Bacillati</taxon>
        <taxon>Actinomycetota</taxon>
        <taxon>Actinomycetes</taxon>
        <taxon>Kitasatosporales</taxon>
        <taxon>Streptomycetaceae</taxon>
        <taxon>Streptomyces</taxon>
    </lineage>
</organism>
<dbReference type="PRINTS" id="PR00420">
    <property type="entry name" value="RNGMNOXGNASE"/>
</dbReference>
<dbReference type="PANTHER" id="PTHR43004:SF19">
    <property type="entry name" value="BINDING MONOOXYGENASE, PUTATIVE (JCVI)-RELATED"/>
    <property type="match status" value="1"/>
</dbReference>